<evidence type="ECO:0000256" key="3">
    <source>
        <dbReference type="ARBA" id="ARBA00022729"/>
    </source>
</evidence>
<feature type="transmembrane region" description="Helical" evidence="6">
    <location>
        <begin position="1957"/>
        <end position="1977"/>
    </location>
</feature>
<comment type="caution">
    <text evidence="10">The sequence shown here is derived from an EMBL/GenBank/DDBJ whole genome shotgun (WGS) entry which is preliminary data.</text>
</comment>
<dbReference type="Pfam" id="PF04650">
    <property type="entry name" value="YSIRK_signal"/>
    <property type="match status" value="1"/>
</dbReference>
<keyword evidence="2" id="KW-0964">Secreted</keyword>
<feature type="compositionally biased region" description="Polar residues" evidence="5">
    <location>
        <begin position="918"/>
        <end position="930"/>
    </location>
</feature>
<keyword evidence="11" id="KW-1185">Reference proteome</keyword>
<keyword evidence="6" id="KW-1133">Transmembrane helix</keyword>
<feature type="domain" description="Rib" evidence="9">
    <location>
        <begin position="1833"/>
        <end position="1902"/>
    </location>
</feature>
<keyword evidence="4" id="KW-0572">Peptidoglycan-anchor</keyword>
<evidence type="ECO:0000256" key="2">
    <source>
        <dbReference type="ARBA" id="ARBA00022525"/>
    </source>
</evidence>
<dbReference type="NCBIfam" id="TIGR01168">
    <property type="entry name" value="YSIRK_signal"/>
    <property type="match status" value="1"/>
</dbReference>
<feature type="domain" description="YSIRK Gram-positive signal peptide" evidence="8">
    <location>
        <begin position="5"/>
        <end position="29"/>
    </location>
</feature>
<organism evidence="10 11">
    <name type="scientific">Streptococcus cuniculi</name>
    <dbReference type="NCBI Taxonomy" id="1432788"/>
    <lineage>
        <taxon>Bacteria</taxon>
        <taxon>Bacillati</taxon>
        <taxon>Bacillota</taxon>
        <taxon>Bacilli</taxon>
        <taxon>Lactobacillales</taxon>
        <taxon>Streptococcaceae</taxon>
        <taxon>Streptococcus</taxon>
    </lineage>
</organism>
<dbReference type="InterPro" id="IPR059115">
    <property type="entry name" value="Rib"/>
</dbReference>
<dbReference type="InterPro" id="IPR012706">
    <property type="entry name" value="Rib_alpha_Esp_rpt"/>
</dbReference>
<evidence type="ECO:0000256" key="5">
    <source>
        <dbReference type="SAM" id="MobiDB-lite"/>
    </source>
</evidence>
<sequence>MLFRKNDRFSLRKYKVGVCSVFLGSILLGSQLVALPHVYAATGTSLGTDNYATDDEARAANLTAPANANPVHDIRVRNQTYMEGDGANLTPTNNRWDTDNLPGWTIEPGTSGSNEVSVFYDNMNPVNTGGLVANGVTLGSIYQQALNGRDLPWLTSYWMSYRARPSWGVIVPSTETRLLYLKAGQGVSQTFDVAPGQHFAVEGFMIGAQGTGPNGARIRFYDADNGQELTGMYSPGSSNAGKNYPASWGAVTSFGRVPAGVNRIKAVISAQATPLILGPMDFIGGSNLEIFKDIIETERMGSPTLSHDNDNAYDGGKAIREGDIVTLGIEVKNTGNGITMGDVTINDTIPEGFEYVPDSFKIMTENGRDVTASYGAGSFVIGNDGTVIFKPVYNKGKNGIYRARYLQGPFNTIGFADFDPGNGPDRKKTSSFKVTYKVKAKVTKDTVGVDANGQPTDMKTVFSQPSVSFINLWQGENERRTNYAPVVRMSMGTNTPPVIENTIKTLTIQNGDADAQAKLDSLAAAANTTTTDYEDDIRHHPTAKAIKTIVDGKGVAVADLATALEKAGTYTITYEATDADGNKSNLVTTTLTIIDTKAPAAPAVDTIDTAAKVVPITPPADADLKTIEVTFPGKNTPVVVTKNPDGTWSADGQPVPVVNGKLQLPIPTDVTLKEGTDTITAIAKDEAGNASQPGKASVTNQAPEVTVPGAATTQEKGQQVNILDGVTTTDTEDDTDAQDGKRTALKLNITAPDGSTTSYLKKGDGTVVKLVTQADGTVTEEPAQATDLSAFPLNKVGNYSIEATPIDSDGKAGAPKTYTLTVSDTTAPQAPVVDTIDTAAKVVPITPPADADLKTIEVTFPGKNTPVVVTKNPDGTWSADGQPVPVVNGKLQLPIPTDVTLKEGTDTITAIAKDEAGNASQPGKASVTNQAPEVTVPAAVAPKEKGETADILAGVTATDTEDDADKQDGKTTAIKFKITAPDGSTTSYLKKGDGTIVKLVTQADGTVTEEPAQATELTALRLNQAGDYSIEATPIDSDGKEGTAKTYTVTASDTTAPQAPAVDTIDTAAKVVPITPPTDADLKTIEVTFPGKNTPVVVTKNPDGTWSADGQPVPVVNGKLQLPIPTDVTLKEGTDTVTAIAKDEAGNASQPGKASVTNQAPEVTVPAATPKEKGQTADILAGVTATDTEDDTDAQDGKATAIKFKITAPDGSTTSYLKKGDGTVVKLVTQADGTVTEEPAQATELTALPLNQVGTYSIEATPIDSDGKEGTSKTYTFEVADKPDSPKIATVDTSATHVPITIGNKGNPTKLEVTFPGKDGNPIVVTLTKDPQTGTWKTADGVEIPVAADGSLSVPVPNHATMQEGKDQITAVASNGISSSDPGKGEITNQAPVVTTVDASEQVIGTTVDLTAQVKSVTDKEDDTDSNDAKVSSITAYKIRKPDGTEMTITPDEAKNFVPDQFGNYIVTVVATDSDGKVGEQVFNLPVIDRDPVFDKDKHHSATELLTVDQHTPITDADILAKVTLPDGSAGVPKVIGTIPTTDIPGNKGTVAVQIDYPDGTSEVVEVPIVVTPVPKTDKDSFKSGAGSLTIPKDTVLTDTDILNKVTIPTGSNGVPKVIGKLPDTGTSGDKGTVAVQIDYPDGTSEVVEVPVTVTDTPVKVDDKDAYQPATILLVVPQNGPISPDDLLAKVTIPTGSNGVATVIGTIPTTDQAGDRGTVTIQIDYPDGSSETVEVPVMVTPAPLADQDKYQPGAGSVTVSQHTPLTEADILAKVTIPTGSNASVKLLDAVPTTDRSGDKGKIRVQLTYPDGSTEIVEVPVMVTPVTPKDPILPTVTPLTVPQHTPITKDDVHKHVKLPAGAKIVSIGDIPSTETPGVKKAIQVVVELPDGRTVTVAVPVVVTPVDDPQPEPIPPQPNPNPQPDPGQPHQPGTSGTTTVVPGSTKTAKILPATGEERSIAAVLLGILLVTVAGLVAFMKKGVRKDEAE</sequence>
<feature type="region of interest" description="Disordered" evidence="5">
    <location>
        <begin position="913"/>
        <end position="933"/>
    </location>
</feature>
<evidence type="ECO:0000256" key="6">
    <source>
        <dbReference type="SAM" id="Phobius"/>
    </source>
</evidence>
<dbReference type="InterPro" id="IPR047589">
    <property type="entry name" value="DUF11_rpt"/>
</dbReference>
<dbReference type="InterPro" id="IPR013783">
    <property type="entry name" value="Ig-like_fold"/>
</dbReference>
<feature type="domain" description="Rib" evidence="9">
    <location>
        <begin position="1580"/>
        <end position="1656"/>
    </location>
</feature>
<dbReference type="EMBL" id="MSJM01000004">
    <property type="protein sequence ID" value="OLF47939.1"/>
    <property type="molecule type" value="Genomic_DNA"/>
</dbReference>
<feature type="domain" description="Rib" evidence="9">
    <location>
        <begin position="1663"/>
        <end position="1740"/>
    </location>
</feature>
<dbReference type="OrthoDB" id="2414228at2"/>
<accession>A0A1Q8E803</accession>
<dbReference type="Proteomes" id="UP000186890">
    <property type="component" value="Unassembled WGS sequence"/>
</dbReference>
<evidence type="ECO:0000259" key="9">
    <source>
        <dbReference type="Pfam" id="PF08428"/>
    </source>
</evidence>
<feature type="compositionally biased region" description="Pro residues" evidence="5">
    <location>
        <begin position="1909"/>
        <end position="1927"/>
    </location>
</feature>
<reference evidence="11" key="1">
    <citation type="submission" date="2016-12" db="EMBL/GenBank/DDBJ databases">
        <authorList>
            <person name="Gulvik C.A."/>
        </authorList>
    </citation>
    <scope>NUCLEOTIDE SEQUENCE [LARGE SCALE GENOMIC DNA]</scope>
    <source>
        <strain evidence="11">NED12-00049-6B</strain>
    </source>
</reference>
<evidence type="ECO:0000256" key="1">
    <source>
        <dbReference type="ARBA" id="ARBA00022512"/>
    </source>
</evidence>
<dbReference type="Gene3D" id="2.60.40.10">
    <property type="entry name" value="Immunoglobulins"/>
    <property type="match status" value="2"/>
</dbReference>
<evidence type="ECO:0000259" key="8">
    <source>
        <dbReference type="Pfam" id="PF04650"/>
    </source>
</evidence>
<evidence type="ECO:0000256" key="4">
    <source>
        <dbReference type="ARBA" id="ARBA00023088"/>
    </source>
</evidence>
<dbReference type="RefSeq" id="WP_075104813.1">
    <property type="nucleotide sequence ID" value="NZ_MSJM01000004.1"/>
</dbReference>
<dbReference type="NCBIfam" id="TIGR01167">
    <property type="entry name" value="LPXTG_anchor"/>
    <property type="match status" value="1"/>
</dbReference>
<evidence type="ECO:0000259" key="7">
    <source>
        <dbReference type="Pfam" id="PF00746"/>
    </source>
</evidence>
<dbReference type="NCBIfam" id="TIGR02331">
    <property type="entry name" value="rib_alpha"/>
    <property type="match status" value="4"/>
</dbReference>
<dbReference type="Pfam" id="PF08428">
    <property type="entry name" value="Rib"/>
    <property type="match status" value="5"/>
</dbReference>
<proteinExistence type="predicted"/>
<evidence type="ECO:0000313" key="10">
    <source>
        <dbReference type="EMBL" id="OLF47939.1"/>
    </source>
</evidence>
<feature type="domain" description="Rib" evidence="9">
    <location>
        <begin position="1746"/>
        <end position="1823"/>
    </location>
</feature>
<evidence type="ECO:0008006" key="12">
    <source>
        <dbReference type="Google" id="ProtNLM"/>
    </source>
</evidence>
<feature type="domain" description="Gram-positive cocci surface proteins LPxTG" evidence="7">
    <location>
        <begin position="1943"/>
        <end position="1979"/>
    </location>
</feature>
<keyword evidence="6" id="KW-0472">Membrane</keyword>
<keyword evidence="1" id="KW-0134">Cell wall</keyword>
<keyword evidence="3" id="KW-0732">Signal</keyword>
<dbReference type="Pfam" id="PF00746">
    <property type="entry name" value="Gram_pos_anchor"/>
    <property type="match status" value="1"/>
</dbReference>
<dbReference type="InterPro" id="IPR019931">
    <property type="entry name" value="LPXTG_anchor"/>
</dbReference>
<feature type="domain" description="Rib" evidence="9">
    <location>
        <begin position="1495"/>
        <end position="1572"/>
    </location>
</feature>
<gene>
    <name evidence="10" type="ORF">BU202_05620</name>
</gene>
<evidence type="ECO:0000313" key="11">
    <source>
        <dbReference type="Proteomes" id="UP000186890"/>
    </source>
</evidence>
<keyword evidence="6" id="KW-0812">Transmembrane</keyword>
<feature type="compositionally biased region" description="Low complexity" evidence="5">
    <location>
        <begin position="1928"/>
        <end position="1942"/>
    </location>
</feature>
<feature type="region of interest" description="Disordered" evidence="5">
    <location>
        <begin position="1903"/>
        <end position="1942"/>
    </location>
</feature>
<name>A0A1Q8E803_9STRE</name>
<protein>
    <recommendedName>
        <fullName evidence="12">YSIRK-type signal peptide-containing protein</fullName>
    </recommendedName>
</protein>
<dbReference type="InterPro" id="IPR005877">
    <property type="entry name" value="YSIRK_signal_dom"/>
</dbReference>
<dbReference type="NCBIfam" id="TIGR01451">
    <property type="entry name" value="B_ant_repeat"/>
    <property type="match status" value="1"/>
</dbReference>